<evidence type="ECO:0000256" key="2">
    <source>
        <dbReference type="SAM" id="MobiDB-lite"/>
    </source>
</evidence>
<name>A0ABQ8LCX3_LABRO</name>
<feature type="compositionally biased region" description="Polar residues" evidence="2">
    <location>
        <begin position="82"/>
        <end position="93"/>
    </location>
</feature>
<dbReference type="InterPro" id="IPR021109">
    <property type="entry name" value="Peptidase_aspartic_dom_sf"/>
</dbReference>
<keyword evidence="5" id="KW-1185">Reference proteome</keyword>
<dbReference type="Proteomes" id="UP000830375">
    <property type="component" value="Unassembled WGS sequence"/>
</dbReference>
<dbReference type="EMBL" id="JACTAM010000025">
    <property type="protein sequence ID" value="KAI2648563.1"/>
    <property type="molecule type" value="Genomic_DNA"/>
</dbReference>
<protein>
    <submittedName>
        <fullName evidence="4">Gag-Pol polyprotein</fullName>
    </submittedName>
</protein>
<keyword evidence="1" id="KW-0479">Metal-binding</keyword>
<dbReference type="Pfam" id="PF00098">
    <property type="entry name" value="zf-CCHC"/>
    <property type="match status" value="1"/>
</dbReference>
<proteinExistence type="predicted"/>
<accession>A0ABQ8LCX3</accession>
<dbReference type="Gene3D" id="2.40.70.10">
    <property type="entry name" value="Acid Proteases"/>
    <property type="match status" value="1"/>
</dbReference>
<organism evidence="4 5">
    <name type="scientific">Labeo rohita</name>
    <name type="common">Indian major carp</name>
    <name type="synonym">Cyprinus rohita</name>
    <dbReference type="NCBI Taxonomy" id="84645"/>
    <lineage>
        <taxon>Eukaryota</taxon>
        <taxon>Metazoa</taxon>
        <taxon>Chordata</taxon>
        <taxon>Craniata</taxon>
        <taxon>Vertebrata</taxon>
        <taxon>Euteleostomi</taxon>
        <taxon>Actinopterygii</taxon>
        <taxon>Neopterygii</taxon>
        <taxon>Teleostei</taxon>
        <taxon>Ostariophysi</taxon>
        <taxon>Cypriniformes</taxon>
        <taxon>Cyprinidae</taxon>
        <taxon>Labeoninae</taxon>
        <taxon>Labeonini</taxon>
        <taxon>Labeo</taxon>
    </lineage>
</organism>
<evidence type="ECO:0000259" key="3">
    <source>
        <dbReference type="PROSITE" id="PS50158"/>
    </source>
</evidence>
<feature type="region of interest" description="Disordered" evidence="2">
    <location>
        <begin position="288"/>
        <end position="316"/>
    </location>
</feature>
<dbReference type="PROSITE" id="PS50158">
    <property type="entry name" value="ZF_CCHC"/>
    <property type="match status" value="1"/>
</dbReference>
<evidence type="ECO:0000313" key="5">
    <source>
        <dbReference type="Proteomes" id="UP000830375"/>
    </source>
</evidence>
<comment type="caution">
    <text evidence="4">The sequence shown here is derived from an EMBL/GenBank/DDBJ whole genome shotgun (WGS) entry which is preliminary data.</text>
</comment>
<keyword evidence="1" id="KW-0863">Zinc-finger</keyword>
<feature type="region of interest" description="Disordered" evidence="2">
    <location>
        <begin position="1"/>
        <end position="25"/>
    </location>
</feature>
<dbReference type="InterPro" id="IPR036875">
    <property type="entry name" value="Znf_CCHC_sf"/>
</dbReference>
<dbReference type="InterPro" id="IPR001878">
    <property type="entry name" value="Znf_CCHC"/>
</dbReference>
<feature type="compositionally biased region" description="Basic and acidic residues" evidence="2">
    <location>
        <begin position="299"/>
        <end position="316"/>
    </location>
</feature>
<evidence type="ECO:0000256" key="1">
    <source>
        <dbReference type="PROSITE-ProRule" id="PRU00047"/>
    </source>
</evidence>
<keyword evidence="1" id="KW-0862">Zinc</keyword>
<feature type="domain" description="CCHC-type" evidence="3">
    <location>
        <begin position="272"/>
        <end position="289"/>
    </location>
</feature>
<gene>
    <name evidence="4" type="ORF">H4Q32_018696</name>
</gene>
<reference evidence="4 5" key="1">
    <citation type="submission" date="2022-01" db="EMBL/GenBank/DDBJ databases">
        <title>A high-quality chromosome-level genome assembly of rohu carp, Labeo rohita.</title>
        <authorList>
            <person name="Arick M.A. II"/>
            <person name="Hsu C.-Y."/>
            <person name="Magbanua Z."/>
            <person name="Pechanova O."/>
            <person name="Grover C."/>
            <person name="Miller E."/>
            <person name="Thrash A."/>
            <person name="Ezzel L."/>
            <person name="Alam S."/>
            <person name="Benzie J."/>
            <person name="Hamilton M."/>
            <person name="Karsi A."/>
            <person name="Lawrence M.L."/>
            <person name="Peterson D.G."/>
        </authorList>
    </citation>
    <scope>NUCLEOTIDE SEQUENCE [LARGE SCALE GENOMIC DNA]</scope>
    <source>
        <strain evidence="5">BAU-BD-2019</strain>
        <tissue evidence="4">Blood</tissue>
    </source>
</reference>
<feature type="compositionally biased region" description="Basic and acidic residues" evidence="2">
    <location>
        <begin position="1"/>
        <end position="23"/>
    </location>
</feature>
<dbReference type="SMART" id="SM00343">
    <property type="entry name" value="ZnF_C2HC"/>
    <property type="match status" value="1"/>
</dbReference>
<sequence length="382" mass="43700">MQKELACRNEKGRKNEECEEKVTATHRSTNSFDVFIFPYVPPSYHHYPVAELQALKVDPDLNCSPPRRPTAPPARPPALPASNTDSTATTGSGSWRARRRKRPRNDSRNPQRRGRRGKDSQTSPIKEKKDKKHRKGRKWEDYRRVSSSWTDETNTNYCTPVAELAEAIKEAFPACVWTHQRLAIAARSERGPFRTIVIDCMTPSTNTAAWKSPTTEETNLAVSRLRDYSASGYQQMRGGRRKGQGGRPLSWTERNPEQRGCAICGTDDHVTRKCRLCKNDGHWARECPENQKTKKKKIKQTEARKTESREEQSATVQRKEGRVLKYAFTCSPACPVPFMGRDLMCKLNLVLVADCCGVRVTEQEEKLCCLRAEPQWAYEWRI</sequence>
<evidence type="ECO:0000313" key="4">
    <source>
        <dbReference type="EMBL" id="KAI2648563.1"/>
    </source>
</evidence>
<feature type="region of interest" description="Disordered" evidence="2">
    <location>
        <begin position="60"/>
        <end position="146"/>
    </location>
</feature>
<feature type="region of interest" description="Disordered" evidence="2">
    <location>
        <begin position="235"/>
        <end position="254"/>
    </location>
</feature>
<dbReference type="SUPFAM" id="SSF57756">
    <property type="entry name" value="Retrovirus zinc finger-like domains"/>
    <property type="match status" value="1"/>
</dbReference>
<feature type="compositionally biased region" description="Pro residues" evidence="2">
    <location>
        <begin position="66"/>
        <end position="79"/>
    </location>
</feature>